<dbReference type="Proteomes" id="UP000242715">
    <property type="component" value="Unassembled WGS sequence"/>
</dbReference>
<evidence type="ECO:0000259" key="2">
    <source>
        <dbReference type="Pfam" id="PF14380"/>
    </source>
</evidence>
<evidence type="ECO:0000313" key="4">
    <source>
        <dbReference type="Proteomes" id="UP000242715"/>
    </source>
</evidence>
<feature type="domain" description="Wall-associated receptor kinase C-terminal" evidence="2">
    <location>
        <begin position="10"/>
        <end position="58"/>
    </location>
</feature>
<evidence type="ECO:0000313" key="3">
    <source>
        <dbReference type="EMBL" id="GAU38751.1"/>
    </source>
</evidence>
<dbReference type="OrthoDB" id="978376at2759"/>
<keyword evidence="4" id="KW-1185">Reference proteome</keyword>
<proteinExistence type="predicted"/>
<accession>A0A2Z6N4V0</accession>
<protein>
    <recommendedName>
        <fullName evidence="2">Wall-associated receptor kinase C-terminal domain-containing protein</fullName>
    </recommendedName>
</protein>
<dbReference type="Pfam" id="PF14380">
    <property type="entry name" value="WAK_assoc"/>
    <property type="match status" value="1"/>
</dbReference>
<keyword evidence="1" id="KW-0325">Glycoprotein</keyword>
<dbReference type="AlphaFoldDB" id="A0A2Z6N4V0"/>
<organism evidence="3 4">
    <name type="scientific">Trifolium subterraneum</name>
    <name type="common">Subterranean clover</name>
    <dbReference type="NCBI Taxonomy" id="3900"/>
    <lineage>
        <taxon>Eukaryota</taxon>
        <taxon>Viridiplantae</taxon>
        <taxon>Streptophyta</taxon>
        <taxon>Embryophyta</taxon>
        <taxon>Tracheophyta</taxon>
        <taxon>Spermatophyta</taxon>
        <taxon>Magnoliopsida</taxon>
        <taxon>eudicotyledons</taxon>
        <taxon>Gunneridae</taxon>
        <taxon>Pentapetalae</taxon>
        <taxon>rosids</taxon>
        <taxon>fabids</taxon>
        <taxon>Fabales</taxon>
        <taxon>Fabaceae</taxon>
        <taxon>Papilionoideae</taxon>
        <taxon>50 kb inversion clade</taxon>
        <taxon>NPAAA clade</taxon>
        <taxon>Hologalegina</taxon>
        <taxon>IRL clade</taxon>
        <taxon>Trifolieae</taxon>
        <taxon>Trifolium</taxon>
    </lineage>
</organism>
<dbReference type="EMBL" id="DF973729">
    <property type="protein sequence ID" value="GAU38751.1"/>
    <property type="molecule type" value="Genomic_DNA"/>
</dbReference>
<reference evidence="4" key="1">
    <citation type="journal article" date="2017" name="Front. Plant Sci.">
        <title>Climate Clever Clovers: New Paradigm to Reduce the Environmental Footprint of Ruminants by Breeding Low Methanogenic Forages Utilizing Haplotype Variation.</title>
        <authorList>
            <person name="Kaur P."/>
            <person name="Appels R."/>
            <person name="Bayer P.E."/>
            <person name="Keeble-Gagnere G."/>
            <person name="Wang J."/>
            <person name="Hirakawa H."/>
            <person name="Shirasawa K."/>
            <person name="Vercoe P."/>
            <person name="Stefanova K."/>
            <person name="Durmic Z."/>
            <person name="Nichols P."/>
            <person name="Revell C."/>
            <person name="Isobe S.N."/>
            <person name="Edwards D."/>
            <person name="Erskine W."/>
        </authorList>
    </citation>
    <scope>NUCLEOTIDE SEQUENCE [LARGE SCALE GENOMIC DNA]</scope>
    <source>
        <strain evidence="4">cv. Daliak</strain>
    </source>
</reference>
<name>A0A2Z6N4V0_TRISU</name>
<dbReference type="InterPro" id="IPR032872">
    <property type="entry name" value="WAK_assoc_C"/>
</dbReference>
<gene>
    <name evidence="3" type="ORF">TSUD_158830</name>
</gene>
<evidence type="ECO:0000256" key="1">
    <source>
        <dbReference type="ARBA" id="ARBA00023180"/>
    </source>
</evidence>
<sequence>MGIQGAGIATVNAINQTLQGGFDLKWNGNYGDCPGCVDSGGACGNDGGSEFRCFCKDGAHITDCHSKKASSSSSNLGLVIGKNNTQCCITF</sequence>